<feature type="transmembrane region" description="Helical" evidence="10">
    <location>
        <begin position="420"/>
        <end position="444"/>
    </location>
</feature>
<dbReference type="InterPro" id="IPR005599">
    <property type="entry name" value="GPI_mannosylTrfase"/>
</dbReference>
<keyword evidence="6 10" id="KW-0812">Transmembrane</keyword>
<gene>
    <name evidence="11" type="primary">ALG9</name>
    <name evidence="11" type="ORF">MJAP1_000511</name>
</gene>
<proteinExistence type="inferred from homology"/>
<dbReference type="GO" id="GO:0000026">
    <property type="term" value="F:alpha-1,2-mannosyltransferase activity"/>
    <property type="evidence" value="ECO:0007669"/>
    <property type="project" value="TreeGrafter"/>
</dbReference>
<evidence type="ECO:0000313" key="12">
    <source>
        <dbReference type="Proteomes" id="UP001217754"/>
    </source>
</evidence>
<evidence type="ECO:0000256" key="6">
    <source>
        <dbReference type="ARBA" id="ARBA00022692"/>
    </source>
</evidence>
<dbReference type="Pfam" id="PF03901">
    <property type="entry name" value="Glyco_transf_22"/>
    <property type="match status" value="1"/>
</dbReference>
<feature type="transmembrane region" description="Helical" evidence="10">
    <location>
        <begin position="380"/>
        <end position="399"/>
    </location>
</feature>
<feature type="transmembrane region" description="Helical" evidence="10">
    <location>
        <begin position="300"/>
        <end position="323"/>
    </location>
</feature>
<feature type="transmembrane region" description="Helical" evidence="10">
    <location>
        <begin position="142"/>
        <end position="169"/>
    </location>
</feature>
<evidence type="ECO:0000256" key="7">
    <source>
        <dbReference type="ARBA" id="ARBA00022824"/>
    </source>
</evidence>
<feature type="transmembrane region" description="Helical" evidence="10">
    <location>
        <begin position="20"/>
        <end position="41"/>
    </location>
</feature>
<dbReference type="GeneID" id="85224160"/>
<evidence type="ECO:0000256" key="4">
    <source>
        <dbReference type="ARBA" id="ARBA00022676"/>
    </source>
</evidence>
<dbReference type="AlphaFoldDB" id="A0AAF0EV81"/>
<dbReference type="PANTHER" id="PTHR22760:SF2">
    <property type="entry name" value="ALPHA-1,2-MANNOSYLTRANSFERASE ALG9"/>
    <property type="match status" value="1"/>
</dbReference>
<keyword evidence="8 10" id="KW-1133">Transmembrane helix</keyword>
<evidence type="ECO:0000256" key="10">
    <source>
        <dbReference type="RuleBase" id="RU363075"/>
    </source>
</evidence>
<name>A0AAF0EV81_9BASI</name>
<evidence type="ECO:0000256" key="5">
    <source>
        <dbReference type="ARBA" id="ARBA00022679"/>
    </source>
</evidence>
<comment type="subcellular location">
    <subcellularLocation>
        <location evidence="1 10">Endoplasmic reticulum membrane</location>
        <topology evidence="1 10">Multi-pass membrane protein</topology>
    </subcellularLocation>
</comment>
<dbReference type="RefSeq" id="XP_060120463.1">
    <property type="nucleotide sequence ID" value="XM_060264480.1"/>
</dbReference>
<evidence type="ECO:0000256" key="9">
    <source>
        <dbReference type="ARBA" id="ARBA00023136"/>
    </source>
</evidence>
<keyword evidence="9 10" id="KW-0472">Membrane</keyword>
<comment type="similarity">
    <text evidence="3 10">Belongs to the glycosyltransferase 22 family.</text>
</comment>
<organism evidence="11 12">
    <name type="scientific">Malassezia japonica</name>
    <dbReference type="NCBI Taxonomy" id="223818"/>
    <lineage>
        <taxon>Eukaryota</taxon>
        <taxon>Fungi</taxon>
        <taxon>Dikarya</taxon>
        <taxon>Basidiomycota</taxon>
        <taxon>Ustilaginomycotina</taxon>
        <taxon>Malasseziomycetes</taxon>
        <taxon>Malasseziales</taxon>
        <taxon>Malasseziaceae</taxon>
        <taxon>Malassezia</taxon>
    </lineage>
</organism>
<evidence type="ECO:0000256" key="2">
    <source>
        <dbReference type="ARBA" id="ARBA00004922"/>
    </source>
</evidence>
<dbReference type="GO" id="GO:0006487">
    <property type="term" value="P:protein N-linked glycosylation"/>
    <property type="evidence" value="ECO:0007669"/>
    <property type="project" value="TreeGrafter"/>
</dbReference>
<reference evidence="11" key="1">
    <citation type="submission" date="2023-03" db="EMBL/GenBank/DDBJ databases">
        <title>Mating type loci evolution in Malassezia.</title>
        <authorList>
            <person name="Coelho M.A."/>
        </authorList>
    </citation>
    <scope>NUCLEOTIDE SEQUENCE</scope>
    <source>
        <strain evidence="11">CBS 9431</strain>
    </source>
</reference>
<comment type="pathway">
    <text evidence="2">Protein modification; protein glycosylation.</text>
</comment>
<keyword evidence="4 10" id="KW-0328">Glycosyltransferase</keyword>
<keyword evidence="5 11" id="KW-0808">Transferase</keyword>
<evidence type="ECO:0000256" key="1">
    <source>
        <dbReference type="ARBA" id="ARBA00004477"/>
    </source>
</evidence>
<evidence type="ECO:0000256" key="3">
    <source>
        <dbReference type="ARBA" id="ARBA00007063"/>
    </source>
</evidence>
<dbReference type="EC" id="2.4.1.-" evidence="10"/>
<evidence type="ECO:0000313" key="11">
    <source>
        <dbReference type="EMBL" id="WFD37566.1"/>
    </source>
</evidence>
<protein>
    <recommendedName>
        <fullName evidence="10">Mannosyltransferase</fullName>
        <ecNumber evidence="10">2.4.1.-</ecNumber>
    </recommendedName>
</protein>
<feature type="transmembrane region" description="Helical" evidence="10">
    <location>
        <begin position="344"/>
        <end position="368"/>
    </location>
</feature>
<keyword evidence="12" id="KW-1185">Reference proteome</keyword>
<accession>A0AAF0EV81</accession>
<keyword evidence="7 10" id="KW-0256">Endoplasmic reticulum</keyword>
<dbReference type="Proteomes" id="UP001217754">
    <property type="component" value="Chromosome 1"/>
</dbReference>
<feature type="transmembrane region" description="Helical" evidence="10">
    <location>
        <begin position="189"/>
        <end position="215"/>
    </location>
</feature>
<feature type="transmembrane region" description="Helical" evidence="10">
    <location>
        <begin position="236"/>
        <end position="261"/>
    </location>
</feature>
<dbReference type="EMBL" id="CP119958">
    <property type="protein sequence ID" value="WFD37566.1"/>
    <property type="molecule type" value="Genomic_DNA"/>
</dbReference>
<evidence type="ECO:0000256" key="8">
    <source>
        <dbReference type="ARBA" id="ARBA00022989"/>
    </source>
</evidence>
<dbReference type="PANTHER" id="PTHR22760">
    <property type="entry name" value="GLYCOSYLTRANSFERASE"/>
    <property type="match status" value="1"/>
</dbReference>
<sequence length="642" mass="70881">MSSAPLLRDHPKLSPPWLPSWAAAFALLLVIRGAAAVWMIIADCDEVYNYWEPVHLLASPDAVRRTPVAAFETWEYAPQYAIRSWAYIALHAVAPSVVLHWANGPFAFYTLRLVLAAVSAAADATLYRSVAVAVNARVARYLLTFLAASAGLAMASVALLPSTFVMYTSSVAMAYAMSRASLANVRRTFGATIAFALGALGGWPYALVIALPFVWEELFLLGADARATTQWAARRWARWGLAVLAASFLAVPIVAVDALAYGRPTFVALNTVLYNVLGRTRGISPELYGVEPWSYYVVNLLLNVSVVAPLAFAALPAVLLTAARVPARFTGDFPGTRTPRKGGAAAVSGSSPSLLLALRLLPVYLWIGMLTAQPHKEERFLYPVYPLLCFNAAVALYILRAWLEAAYLRLTRSPYRASRTILFPLFTLAPLLLACVLGVLRLVALVHHYHAPMDVVQALPDEDATLCYGKEWHRFPSHFFVPRSVDVQFIESEFRGILPHHFVNAPGEHDKHPALEAASLVWPWGNATRHVPTTVNELNKEETDRYVDVARCDYLVDVDFPLRAPTAREPRYAHDDAWTRIACRPFLDAEGSRNAAQGLSLGRRLLATLARTLWLPDMLAHRIPGWDATLRYGDYCLLQRVA</sequence>
<dbReference type="GO" id="GO:0005789">
    <property type="term" value="C:endoplasmic reticulum membrane"/>
    <property type="evidence" value="ECO:0007669"/>
    <property type="project" value="UniProtKB-SubCell"/>
</dbReference>